<dbReference type="GO" id="GO:0000956">
    <property type="term" value="P:nuclear-transcribed mRNA catabolic process"/>
    <property type="evidence" value="ECO:0007669"/>
    <property type="project" value="TreeGrafter"/>
</dbReference>
<evidence type="ECO:0000313" key="4">
    <source>
        <dbReference type="Proteomes" id="UP000193498"/>
    </source>
</evidence>
<protein>
    <submittedName>
        <fullName evidence="3">Putative 5-3 exonuclease</fullName>
    </submittedName>
</protein>
<evidence type="ECO:0000313" key="3">
    <source>
        <dbReference type="EMBL" id="ORX91560.1"/>
    </source>
</evidence>
<dbReference type="InterPro" id="IPR004859">
    <property type="entry name" value="Xrn1_N"/>
</dbReference>
<dbReference type="Gene3D" id="3.40.50.12390">
    <property type="match status" value="2"/>
</dbReference>
<gene>
    <name evidence="3" type="ORF">K493DRAFT_330572</name>
</gene>
<dbReference type="InterPro" id="IPR027073">
    <property type="entry name" value="5_3_exoribonuclease"/>
</dbReference>
<organism evidence="3 4">
    <name type="scientific">Basidiobolus meristosporus CBS 931.73</name>
    <dbReference type="NCBI Taxonomy" id="1314790"/>
    <lineage>
        <taxon>Eukaryota</taxon>
        <taxon>Fungi</taxon>
        <taxon>Fungi incertae sedis</taxon>
        <taxon>Zoopagomycota</taxon>
        <taxon>Entomophthoromycotina</taxon>
        <taxon>Basidiobolomycetes</taxon>
        <taxon>Basidiobolales</taxon>
        <taxon>Basidiobolaceae</taxon>
        <taxon>Basidiobolus</taxon>
    </lineage>
</organism>
<name>A0A1Y1Y0N8_9FUNG</name>
<accession>A0A1Y1Y0N8</accession>
<dbReference type="STRING" id="1314790.A0A1Y1Y0N8"/>
<dbReference type="Proteomes" id="UP000193498">
    <property type="component" value="Unassembled WGS sequence"/>
</dbReference>
<evidence type="ECO:0000256" key="1">
    <source>
        <dbReference type="ARBA" id="ARBA00038299"/>
    </source>
</evidence>
<dbReference type="AlphaFoldDB" id="A0A1Y1Y0N8"/>
<dbReference type="InParanoid" id="A0A1Y1Y0N8"/>
<keyword evidence="3" id="KW-0540">Nuclease</keyword>
<feature type="domain" description="Xrn1 N-terminal" evidence="2">
    <location>
        <begin position="13"/>
        <end position="229"/>
    </location>
</feature>
<dbReference type="CDD" id="cd18673">
    <property type="entry name" value="PIN_XRN1-2-like"/>
    <property type="match status" value="1"/>
</dbReference>
<dbReference type="GO" id="GO:0005634">
    <property type="term" value="C:nucleus"/>
    <property type="evidence" value="ECO:0007669"/>
    <property type="project" value="TreeGrafter"/>
</dbReference>
<dbReference type="EMBL" id="MCFE01000316">
    <property type="protein sequence ID" value="ORX91560.1"/>
    <property type="molecule type" value="Genomic_DNA"/>
</dbReference>
<comment type="similarity">
    <text evidence="1">Belongs to the 5'-3' exonuclease family.</text>
</comment>
<keyword evidence="4" id="KW-1185">Reference proteome</keyword>
<dbReference type="OrthoDB" id="372487at2759"/>
<keyword evidence="3" id="KW-0378">Hydrolase</keyword>
<sequence length="241" mass="27434">MTHSTLSKDILTAFFETNSQKYPQCFQHVNENRVCNYLKNIDNLYVDLNGIIHSSCQARLAAPKTKFSEETVFGAVTSYLAYLVKRIKPKKLLFVAIDGVSPRAKLNQQRARRFSSVQSLARNSKNTRAFDTNSITPGTEFMNDLSSHLEDFVRRQVSKDADWQKLQVLVSNHEVPGEGEHKILEFLRNASESSDYSPDHRHCLYGSDSDLIILGLLSHEPNFVVMKEKLTPSRVGSKNRR</sequence>
<dbReference type="PANTHER" id="PTHR12341:SF7">
    <property type="entry name" value="5'-3' EXORIBONUCLEASE 1"/>
    <property type="match status" value="1"/>
</dbReference>
<dbReference type="Pfam" id="PF03159">
    <property type="entry name" value="XRN_N"/>
    <property type="match status" value="1"/>
</dbReference>
<dbReference type="GO" id="GO:0016075">
    <property type="term" value="P:rRNA catabolic process"/>
    <property type="evidence" value="ECO:0007669"/>
    <property type="project" value="TreeGrafter"/>
</dbReference>
<dbReference type="GO" id="GO:0004534">
    <property type="term" value="F:5'-3' RNA exonuclease activity"/>
    <property type="evidence" value="ECO:0007669"/>
    <property type="project" value="TreeGrafter"/>
</dbReference>
<dbReference type="PANTHER" id="PTHR12341">
    <property type="entry name" value="5'-&gt;3' EXORIBONUCLEASE"/>
    <property type="match status" value="1"/>
</dbReference>
<keyword evidence="3" id="KW-0269">Exonuclease</keyword>
<proteinExistence type="inferred from homology"/>
<evidence type="ECO:0000259" key="2">
    <source>
        <dbReference type="Pfam" id="PF03159"/>
    </source>
</evidence>
<dbReference type="GO" id="GO:0003723">
    <property type="term" value="F:RNA binding"/>
    <property type="evidence" value="ECO:0007669"/>
    <property type="project" value="TreeGrafter"/>
</dbReference>
<comment type="caution">
    <text evidence="3">The sequence shown here is derived from an EMBL/GenBank/DDBJ whole genome shotgun (WGS) entry which is preliminary data.</text>
</comment>
<reference evidence="3 4" key="1">
    <citation type="submission" date="2016-07" db="EMBL/GenBank/DDBJ databases">
        <title>Pervasive Adenine N6-methylation of Active Genes in Fungi.</title>
        <authorList>
            <consortium name="DOE Joint Genome Institute"/>
            <person name="Mondo S.J."/>
            <person name="Dannebaum R.O."/>
            <person name="Kuo R.C."/>
            <person name="Labutti K."/>
            <person name="Haridas S."/>
            <person name="Kuo A."/>
            <person name="Salamov A."/>
            <person name="Ahrendt S.R."/>
            <person name="Lipzen A."/>
            <person name="Sullivan W."/>
            <person name="Andreopoulos W.B."/>
            <person name="Clum A."/>
            <person name="Lindquist E."/>
            <person name="Daum C."/>
            <person name="Ramamoorthy G.K."/>
            <person name="Gryganskyi A."/>
            <person name="Culley D."/>
            <person name="Magnuson J.K."/>
            <person name="James T.Y."/>
            <person name="O'Malley M.A."/>
            <person name="Stajich J.E."/>
            <person name="Spatafora J.W."/>
            <person name="Visel A."/>
            <person name="Grigoriev I.V."/>
        </authorList>
    </citation>
    <scope>NUCLEOTIDE SEQUENCE [LARGE SCALE GENOMIC DNA]</scope>
    <source>
        <strain evidence="3 4">CBS 931.73</strain>
    </source>
</reference>